<dbReference type="InterPro" id="IPR008927">
    <property type="entry name" value="6-PGluconate_DH-like_C_sf"/>
</dbReference>
<dbReference type="SUPFAM" id="SSF48179">
    <property type="entry name" value="6-phosphogluconate dehydrogenase C-terminal domain-like"/>
    <property type="match status" value="1"/>
</dbReference>
<comment type="catalytic activity">
    <reaction evidence="3 5">
        <text>sn-glycerol 3-phosphate + NAD(+) = dihydroxyacetone phosphate + NADH + H(+)</text>
        <dbReference type="Rhea" id="RHEA:11092"/>
        <dbReference type="ChEBI" id="CHEBI:15378"/>
        <dbReference type="ChEBI" id="CHEBI:57540"/>
        <dbReference type="ChEBI" id="CHEBI:57597"/>
        <dbReference type="ChEBI" id="CHEBI:57642"/>
        <dbReference type="ChEBI" id="CHEBI:57945"/>
        <dbReference type="EC" id="1.1.1.8"/>
    </reaction>
</comment>
<dbReference type="HAMAP" id="MF_00394">
    <property type="entry name" value="NAD_Glyc3P_dehydrog"/>
    <property type="match status" value="1"/>
</dbReference>
<dbReference type="InterPro" id="IPR006168">
    <property type="entry name" value="G3P_DH_NAD-dep"/>
</dbReference>
<dbReference type="Gene3D" id="3.40.50.720">
    <property type="entry name" value="NAD(P)-binding Rossmann-like Domain"/>
    <property type="match status" value="1"/>
</dbReference>
<evidence type="ECO:0000256" key="4">
    <source>
        <dbReference type="RuleBase" id="RU000437"/>
    </source>
</evidence>
<evidence type="ECO:0000259" key="6">
    <source>
        <dbReference type="Pfam" id="PF01210"/>
    </source>
</evidence>
<proteinExistence type="inferred from homology"/>
<dbReference type="PROSITE" id="PS00957">
    <property type="entry name" value="NAD_G3PDH"/>
    <property type="match status" value="1"/>
</dbReference>
<keyword evidence="9" id="KW-1185">Reference proteome</keyword>
<evidence type="ECO:0000259" key="7">
    <source>
        <dbReference type="Pfam" id="PF07479"/>
    </source>
</evidence>
<dbReference type="Pfam" id="PF07479">
    <property type="entry name" value="NAD_Gly3P_dh_C"/>
    <property type="match status" value="1"/>
</dbReference>
<dbReference type="NCBIfam" id="NF000942">
    <property type="entry name" value="PRK00094.1-4"/>
    <property type="match status" value="1"/>
</dbReference>
<comment type="caution">
    <text evidence="8">The sequence shown here is derived from an EMBL/GenBank/DDBJ whole genome shotgun (WGS) entry which is preliminary data.</text>
</comment>
<dbReference type="InterPro" id="IPR006109">
    <property type="entry name" value="G3P_DH_NAD-dep_C"/>
</dbReference>
<evidence type="ECO:0000256" key="2">
    <source>
        <dbReference type="ARBA" id="ARBA00023002"/>
    </source>
</evidence>
<dbReference type="Proteomes" id="UP000827721">
    <property type="component" value="Unassembled WGS sequence"/>
</dbReference>
<sequence>MAASSESQLFFNPILTSKNSHLKNLLHVHSLIFKVPIFPTKNPALLFTLNSSSTTTTHCVATPPLPPDDPDSDPVTITNVAPDRTRDRRKIVRVAWEKLVRWSRSWRSKAKTDILERTNKVSLSLSLSLLIFYGQLFFMVDMILTCFCGSNIVVVLGGGSFGTAMAAHVANKKNQLEVYMLVRDPFVCQSINETHCNCRYFPGHKLPENVIATTDAKVALLGADYCLHAVPVQFSSSFLEGIADYVDPGMPFISLSKGLELNTLRMMSQIIPQALKNPRQPFIALSGPSFALELMNNLPTAMVVASKDKKLANAVQQLLASSHLRISTSRMISIKFKYCAQLVTPDDSSDVTGVEIAGALKNVLAIAAGIVDGMNLGNNSMAALVSQGCSEIRWLATKMGAKPTTITGLSGTGDIMLTCFVNLSRNRTVGVRLGSGEKLDDILSSMNQVAEGVSTAGAVIALAQKYNVKMPVLTAVARIIDNELTPKKAVFELMSLPTG</sequence>
<keyword evidence="4" id="KW-0520">NAD</keyword>
<gene>
    <name evidence="8" type="ORF">JRO89_XS14G0084800</name>
</gene>
<accession>A0ABQ8H4L2</accession>
<dbReference type="InterPro" id="IPR013328">
    <property type="entry name" value="6PGD_dom2"/>
</dbReference>
<dbReference type="EMBL" id="JAFEMO010000014">
    <property type="protein sequence ID" value="KAH7548219.1"/>
    <property type="molecule type" value="Genomic_DNA"/>
</dbReference>
<evidence type="ECO:0000256" key="5">
    <source>
        <dbReference type="RuleBase" id="RU361243"/>
    </source>
</evidence>
<evidence type="ECO:0000313" key="9">
    <source>
        <dbReference type="Proteomes" id="UP000827721"/>
    </source>
</evidence>
<comment type="similarity">
    <text evidence="1 4">Belongs to the NAD-dependent glycerol-3-phosphate dehydrogenase family.</text>
</comment>
<dbReference type="Gene3D" id="1.10.1040.10">
    <property type="entry name" value="N-(1-d-carboxylethyl)-l-norvaline Dehydrogenase, domain 2"/>
    <property type="match status" value="1"/>
</dbReference>
<evidence type="ECO:0000256" key="1">
    <source>
        <dbReference type="ARBA" id="ARBA00011009"/>
    </source>
</evidence>
<feature type="domain" description="Glycerol-3-phosphate dehydrogenase NAD-dependent N-terminal" evidence="6">
    <location>
        <begin position="153"/>
        <end position="311"/>
    </location>
</feature>
<dbReference type="InterPro" id="IPR036291">
    <property type="entry name" value="NAD(P)-bd_dom_sf"/>
</dbReference>
<evidence type="ECO:0000256" key="3">
    <source>
        <dbReference type="ARBA" id="ARBA00048683"/>
    </source>
</evidence>
<dbReference type="Pfam" id="PF01210">
    <property type="entry name" value="NAD_Gly3P_dh_N"/>
    <property type="match status" value="1"/>
</dbReference>
<dbReference type="PRINTS" id="PR00077">
    <property type="entry name" value="GPDHDRGNASE"/>
</dbReference>
<keyword evidence="2 4" id="KW-0560">Oxidoreductase</keyword>
<organism evidence="8 9">
    <name type="scientific">Xanthoceras sorbifolium</name>
    <dbReference type="NCBI Taxonomy" id="99658"/>
    <lineage>
        <taxon>Eukaryota</taxon>
        <taxon>Viridiplantae</taxon>
        <taxon>Streptophyta</taxon>
        <taxon>Embryophyta</taxon>
        <taxon>Tracheophyta</taxon>
        <taxon>Spermatophyta</taxon>
        <taxon>Magnoliopsida</taxon>
        <taxon>eudicotyledons</taxon>
        <taxon>Gunneridae</taxon>
        <taxon>Pentapetalae</taxon>
        <taxon>rosids</taxon>
        <taxon>malvids</taxon>
        <taxon>Sapindales</taxon>
        <taxon>Sapindaceae</taxon>
        <taxon>Xanthoceroideae</taxon>
        <taxon>Xanthoceras</taxon>
    </lineage>
</organism>
<dbReference type="SUPFAM" id="SSF51735">
    <property type="entry name" value="NAD(P)-binding Rossmann-fold domains"/>
    <property type="match status" value="1"/>
</dbReference>
<protein>
    <recommendedName>
        <fullName evidence="5">Glycerol-3-phosphate dehydrogenase [NAD(+)]</fullName>
        <ecNumber evidence="5">1.1.1.8</ecNumber>
    </recommendedName>
</protein>
<evidence type="ECO:0000313" key="8">
    <source>
        <dbReference type="EMBL" id="KAH7548219.1"/>
    </source>
</evidence>
<feature type="domain" description="Glycerol-3-phosphate dehydrogenase NAD-dependent C-terminal" evidence="7">
    <location>
        <begin position="350"/>
        <end position="490"/>
    </location>
</feature>
<dbReference type="InterPro" id="IPR011128">
    <property type="entry name" value="G3P_DH_NAD-dep_N"/>
</dbReference>
<dbReference type="PANTHER" id="PTHR11728:SF1">
    <property type="entry name" value="GLYCEROL-3-PHOSPHATE DEHYDROGENASE [NAD(+)] 2, CHLOROPLASTIC"/>
    <property type="match status" value="1"/>
</dbReference>
<dbReference type="EC" id="1.1.1.8" evidence="5"/>
<name>A0ABQ8H4L2_9ROSI</name>
<dbReference type="PANTHER" id="PTHR11728">
    <property type="entry name" value="GLYCEROL-3-PHOSPHATE DEHYDROGENASE"/>
    <property type="match status" value="1"/>
</dbReference>
<reference evidence="8 9" key="1">
    <citation type="submission" date="2021-02" db="EMBL/GenBank/DDBJ databases">
        <title>Plant Genome Project.</title>
        <authorList>
            <person name="Zhang R.-G."/>
        </authorList>
    </citation>
    <scope>NUCLEOTIDE SEQUENCE [LARGE SCALE GENOMIC DNA]</scope>
    <source>
        <tissue evidence="8">Leaves</tissue>
    </source>
</reference>